<evidence type="ECO:0000313" key="7">
    <source>
        <dbReference type="EMBL" id="CAL0305702.1"/>
    </source>
</evidence>
<organism evidence="7 8">
    <name type="scientific">Lupinus luteus</name>
    <name type="common">European yellow lupine</name>
    <dbReference type="NCBI Taxonomy" id="3873"/>
    <lineage>
        <taxon>Eukaryota</taxon>
        <taxon>Viridiplantae</taxon>
        <taxon>Streptophyta</taxon>
        <taxon>Embryophyta</taxon>
        <taxon>Tracheophyta</taxon>
        <taxon>Spermatophyta</taxon>
        <taxon>Magnoliopsida</taxon>
        <taxon>eudicotyledons</taxon>
        <taxon>Gunneridae</taxon>
        <taxon>Pentapetalae</taxon>
        <taxon>rosids</taxon>
        <taxon>fabids</taxon>
        <taxon>Fabales</taxon>
        <taxon>Fabaceae</taxon>
        <taxon>Papilionoideae</taxon>
        <taxon>50 kb inversion clade</taxon>
        <taxon>genistoids sensu lato</taxon>
        <taxon>core genistoids</taxon>
        <taxon>Genisteae</taxon>
        <taxon>Lupinus</taxon>
    </lineage>
</organism>
<evidence type="ECO:0000313" key="8">
    <source>
        <dbReference type="Proteomes" id="UP001497480"/>
    </source>
</evidence>
<feature type="domain" description="Cyclin-like" evidence="5">
    <location>
        <begin position="23"/>
        <end position="103"/>
    </location>
</feature>
<feature type="domain" description="Cyclin C-terminal" evidence="6">
    <location>
        <begin position="20"/>
        <end position="127"/>
    </location>
</feature>
<reference evidence="7 8" key="1">
    <citation type="submission" date="2024-03" db="EMBL/GenBank/DDBJ databases">
        <authorList>
            <person name="Martinez-Hernandez J."/>
        </authorList>
    </citation>
    <scope>NUCLEOTIDE SEQUENCE [LARGE SCALE GENOMIC DNA]</scope>
</reference>
<evidence type="ECO:0000256" key="4">
    <source>
        <dbReference type="ARBA" id="ARBA00023306"/>
    </source>
</evidence>
<protein>
    <recommendedName>
        <fullName evidence="9">B-like cyclin</fullName>
    </recommendedName>
</protein>
<keyword evidence="2" id="KW-0132">Cell division</keyword>
<dbReference type="GO" id="GO:0051301">
    <property type="term" value="P:cell division"/>
    <property type="evidence" value="ECO:0007669"/>
    <property type="project" value="UniProtKB-KW"/>
</dbReference>
<evidence type="ECO:0000256" key="2">
    <source>
        <dbReference type="ARBA" id="ARBA00022618"/>
    </source>
</evidence>
<evidence type="ECO:0000256" key="3">
    <source>
        <dbReference type="ARBA" id="ARBA00023127"/>
    </source>
</evidence>
<comment type="caution">
    <text evidence="7">The sequence shown here is derived from an EMBL/GenBank/DDBJ whole genome shotgun (WGS) entry which is preliminary data.</text>
</comment>
<dbReference type="EMBL" id="CAXHTB010000004">
    <property type="protein sequence ID" value="CAL0305702.1"/>
    <property type="molecule type" value="Genomic_DNA"/>
</dbReference>
<keyword evidence="8" id="KW-1185">Reference proteome</keyword>
<dbReference type="AlphaFoldDB" id="A0AAV1W8Z0"/>
<dbReference type="SUPFAM" id="SSF47954">
    <property type="entry name" value="Cyclin-like"/>
    <property type="match status" value="2"/>
</dbReference>
<evidence type="ECO:0000256" key="1">
    <source>
        <dbReference type="ARBA" id="ARBA00006955"/>
    </source>
</evidence>
<accession>A0AAV1W8Z0</accession>
<dbReference type="Gene3D" id="1.10.472.10">
    <property type="entry name" value="Cyclin-like"/>
    <property type="match status" value="1"/>
</dbReference>
<comment type="similarity">
    <text evidence="1">Belongs to the cyclin family. Cyclin AB subfamily.</text>
</comment>
<dbReference type="Pfam" id="PF02984">
    <property type="entry name" value="Cyclin_C"/>
    <property type="match status" value="1"/>
</dbReference>
<dbReference type="FunFam" id="1.10.472.10:FF:000013">
    <property type="entry name" value="Cyclin A1"/>
    <property type="match status" value="1"/>
</dbReference>
<dbReference type="InterPro" id="IPR036915">
    <property type="entry name" value="Cyclin-like_sf"/>
</dbReference>
<dbReference type="SMART" id="SM00385">
    <property type="entry name" value="CYCLIN"/>
    <property type="match status" value="1"/>
</dbReference>
<evidence type="ECO:0000259" key="6">
    <source>
        <dbReference type="SMART" id="SM01332"/>
    </source>
</evidence>
<evidence type="ECO:0008006" key="9">
    <source>
        <dbReference type="Google" id="ProtNLM"/>
    </source>
</evidence>
<name>A0AAV1W8Z0_LUPLU</name>
<dbReference type="Proteomes" id="UP001497480">
    <property type="component" value="Unassembled WGS sequence"/>
</dbReference>
<gene>
    <name evidence="7" type="ORF">LLUT_LOCUS6762</name>
</gene>
<dbReference type="InterPro" id="IPR039361">
    <property type="entry name" value="Cyclin"/>
</dbReference>
<dbReference type="InterPro" id="IPR013763">
    <property type="entry name" value="Cyclin-like_dom"/>
</dbReference>
<evidence type="ECO:0000259" key="5">
    <source>
        <dbReference type="SMART" id="SM00385"/>
    </source>
</evidence>
<keyword evidence="3" id="KW-0195">Cyclin</keyword>
<dbReference type="SMART" id="SM01332">
    <property type="entry name" value="Cyclin_C"/>
    <property type="match status" value="1"/>
</dbReference>
<keyword evidence="4" id="KW-0131">Cell cycle</keyword>
<proteinExistence type="inferred from homology"/>
<dbReference type="InterPro" id="IPR004367">
    <property type="entry name" value="Cyclin_C-dom"/>
</dbReference>
<sequence length="127" mass="14887">MALRKYEEICAPRVEEFCHITDNTYTREEVPRVELEFLANYFAELTLVEYSFLKFLPSLVAASSVFLARWTLNQSEHPWNPTLEHYTNYKVSELKPVVLALEDLQRTTKGCPLNAVREKYKQQKVSL</sequence>
<dbReference type="PANTHER" id="PTHR10177">
    <property type="entry name" value="CYCLINS"/>
    <property type="match status" value="1"/>
</dbReference>